<dbReference type="SUPFAM" id="SSF54695">
    <property type="entry name" value="POZ domain"/>
    <property type="match status" value="1"/>
</dbReference>
<gene>
    <name evidence="2" type="ORF">PILCRDRAFT_820414</name>
</gene>
<protein>
    <recommendedName>
        <fullName evidence="1">BTB domain-containing protein</fullName>
    </recommendedName>
</protein>
<dbReference type="InterPro" id="IPR011333">
    <property type="entry name" value="SKP1/BTB/POZ_sf"/>
</dbReference>
<proteinExistence type="predicted"/>
<dbReference type="OrthoDB" id="3199068at2759"/>
<dbReference type="HOGENOM" id="CLU_047592_2_1_1"/>
<sequence length="233" mass="26755">MDNVANSQKYVRDSLYYWDSVTFLVEGVLFKVPRRYFEKNSNIWSDVFTLPLGSNQAEGSSDENPIRLESISSIDFQRLLMVMYPENSLSQCVKMNQDQWVSVLKLSTMWGFDEIRKKAIAELSKINMDTLDKVVLARSYSVGDWLYEGYTALVKREASLSFEEAERLGYEIAFRLCQRREAAFRKAGFNLHRSFQGLGTEICATFRAELIDAGHSGRPPQDFHLGAGFLERL</sequence>
<dbReference type="EMBL" id="KN832994">
    <property type="protein sequence ID" value="KIM82558.1"/>
    <property type="molecule type" value="Genomic_DNA"/>
</dbReference>
<evidence type="ECO:0000313" key="2">
    <source>
        <dbReference type="EMBL" id="KIM82558.1"/>
    </source>
</evidence>
<reference evidence="3" key="2">
    <citation type="submission" date="2015-01" db="EMBL/GenBank/DDBJ databases">
        <title>Evolutionary Origins and Diversification of the Mycorrhizal Mutualists.</title>
        <authorList>
            <consortium name="DOE Joint Genome Institute"/>
            <consortium name="Mycorrhizal Genomics Consortium"/>
            <person name="Kohler A."/>
            <person name="Kuo A."/>
            <person name="Nagy L.G."/>
            <person name="Floudas D."/>
            <person name="Copeland A."/>
            <person name="Barry K.W."/>
            <person name="Cichocki N."/>
            <person name="Veneault-Fourrey C."/>
            <person name="LaButti K."/>
            <person name="Lindquist E.A."/>
            <person name="Lipzen A."/>
            <person name="Lundell T."/>
            <person name="Morin E."/>
            <person name="Murat C."/>
            <person name="Riley R."/>
            <person name="Ohm R."/>
            <person name="Sun H."/>
            <person name="Tunlid A."/>
            <person name="Henrissat B."/>
            <person name="Grigoriev I.V."/>
            <person name="Hibbett D.S."/>
            <person name="Martin F."/>
        </authorList>
    </citation>
    <scope>NUCLEOTIDE SEQUENCE [LARGE SCALE GENOMIC DNA]</scope>
    <source>
        <strain evidence="3">F 1598</strain>
    </source>
</reference>
<dbReference type="InParanoid" id="A0A0C3B8D9"/>
<dbReference type="AlphaFoldDB" id="A0A0C3B8D9"/>
<evidence type="ECO:0000313" key="3">
    <source>
        <dbReference type="Proteomes" id="UP000054166"/>
    </source>
</evidence>
<feature type="domain" description="BTB" evidence="1">
    <location>
        <begin position="21"/>
        <end position="124"/>
    </location>
</feature>
<name>A0A0C3B8D9_PILCF</name>
<dbReference type="InterPro" id="IPR000210">
    <property type="entry name" value="BTB/POZ_dom"/>
</dbReference>
<dbReference type="Gene3D" id="3.30.710.10">
    <property type="entry name" value="Potassium Channel Kv1.1, Chain A"/>
    <property type="match status" value="1"/>
</dbReference>
<evidence type="ECO:0000259" key="1">
    <source>
        <dbReference type="Pfam" id="PF00651"/>
    </source>
</evidence>
<dbReference type="Proteomes" id="UP000054166">
    <property type="component" value="Unassembled WGS sequence"/>
</dbReference>
<reference evidence="2 3" key="1">
    <citation type="submission" date="2014-04" db="EMBL/GenBank/DDBJ databases">
        <authorList>
            <consortium name="DOE Joint Genome Institute"/>
            <person name="Kuo A."/>
            <person name="Tarkka M."/>
            <person name="Buscot F."/>
            <person name="Kohler A."/>
            <person name="Nagy L.G."/>
            <person name="Floudas D."/>
            <person name="Copeland A."/>
            <person name="Barry K.W."/>
            <person name="Cichocki N."/>
            <person name="Veneault-Fourrey C."/>
            <person name="LaButti K."/>
            <person name="Lindquist E.A."/>
            <person name="Lipzen A."/>
            <person name="Lundell T."/>
            <person name="Morin E."/>
            <person name="Murat C."/>
            <person name="Sun H."/>
            <person name="Tunlid A."/>
            <person name="Henrissat B."/>
            <person name="Grigoriev I.V."/>
            <person name="Hibbett D.S."/>
            <person name="Martin F."/>
            <person name="Nordberg H.P."/>
            <person name="Cantor M.N."/>
            <person name="Hua S.X."/>
        </authorList>
    </citation>
    <scope>NUCLEOTIDE SEQUENCE [LARGE SCALE GENOMIC DNA]</scope>
    <source>
        <strain evidence="2 3">F 1598</strain>
    </source>
</reference>
<organism evidence="2 3">
    <name type="scientific">Piloderma croceum (strain F 1598)</name>
    <dbReference type="NCBI Taxonomy" id="765440"/>
    <lineage>
        <taxon>Eukaryota</taxon>
        <taxon>Fungi</taxon>
        <taxon>Dikarya</taxon>
        <taxon>Basidiomycota</taxon>
        <taxon>Agaricomycotina</taxon>
        <taxon>Agaricomycetes</taxon>
        <taxon>Agaricomycetidae</taxon>
        <taxon>Atheliales</taxon>
        <taxon>Atheliaceae</taxon>
        <taxon>Piloderma</taxon>
    </lineage>
</organism>
<dbReference type="Pfam" id="PF00651">
    <property type="entry name" value="BTB"/>
    <property type="match status" value="1"/>
</dbReference>
<dbReference type="STRING" id="765440.A0A0C3B8D9"/>
<accession>A0A0C3B8D9</accession>
<keyword evidence="3" id="KW-1185">Reference proteome</keyword>